<dbReference type="InterPro" id="IPR015500">
    <property type="entry name" value="Peptidase_S8_subtilisin-rel"/>
</dbReference>
<name>A0A8H5Y6W8_9HYPO</name>
<protein>
    <recommendedName>
        <fullName evidence="5">Peptidase S8/S53 domain-containing protein</fullName>
    </recommendedName>
</protein>
<dbReference type="InterPro" id="IPR036852">
    <property type="entry name" value="Peptidase_S8/S53_dom_sf"/>
</dbReference>
<keyword evidence="3" id="KW-0720">Serine protease</keyword>
<comment type="caution">
    <text evidence="6">The sequence shown here is derived from an EMBL/GenBank/DDBJ whole genome shotgun (WGS) entry which is preliminary data.</text>
</comment>
<evidence type="ECO:0000259" key="5">
    <source>
        <dbReference type="Pfam" id="PF00082"/>
    </source>
</evidence>
<feature type="compositionally biased region" description="Basic and acidic residues" evidence="4">
    <location>
        <begin position="304"/>
        <end position="328"/>
    </location>
</feature>
<accession>A0A8H5Y6W8</accession>
<keyword evidence="2" id="KW-0378">Hydrolase</keyword>
<dbReference type="InterPro" id="IPR036770">
    <property type="entry name" value="Ankyrin_rpt-contain_sf"/>
</dbReference>
<dbReference type="GO" id="GO:0004252">
    <property type="term" value="F:serine-type endopeptidase activity"/>
    <property type="evidence" value="ECO:0007669"/>
    <property type="project" value="InterPro"/>
</dbReference>
<dbReference type="AlphaFoldDB" id="A0A8H5Y6W8"/>
<evidence type="ECO:0000256" key="2">
    <source>
        <dbReference type="ARBA" id="ARBA00022801"/>
    </source>
</evidence>
<evidence type="ECO:0000256" key="4">
    <source>
        <dbReference type="SAM" id="MobiDB-lite"/>
    </source>
</evidence>
<evidence type="ECO:0000313" key="6">
    <source>
        <dbReference type="EMBL" id="KAF5706216.1"/>
    </source>
</evidence>
<dbReference type="Gene3D" id="3.40.50.200">
    <property type="entry name" value="Peptidase S8/S53 domain"/>
    <property type="match status" value="1"/>
</dbReference>
<sequence>MSALKRAATWQAAGMSHRSTDISEDYDLIKNETESQLETDDVETIEESWFKPSGSDMATKDSDSEEYNIYNEIDRILRDLSSKKVKINNRKTLGDFLTQNDNGYILSSNPGNGEPNVLNLIAERKRYKDGSKAQKLLVKAILAKFPSFMSNTYPAGCYSPLLTASKHNPSFVENVLDSAFSNSEAMGRAIRDTDGTKSNCLHYSIQMELSPDLLVRLIEKAPPEALSAQDSQGYTPLDLAVQYKRCIPGQLAVVRHLLMKGDEALDKQAGRSPYLHHQKTRKDHENEKKLPVAIANPPLATGHPQRETSKGQDSSRKEKSPKDREKTSPNEQSKPTEGRSAPPRPESRTKKGKERPEPDAETADLIAKELKLHYMRSIFRDSRQKGEYVHSSLTQQRYTRTQAKAIEFLYGKDTEGQEICFDLYGEPLELTSERFKTIYGNFVFDSVLLYVALPQMRISIPARPPRNGNPAAGLSMARGRQDMTIVFEWLYNKGVRNIVKLLVDDMQDPPHSDMAIERALSKFEVEILDWRKVDLCPDTIVRSVPKVRELHLFWSGSNTALRAWSEPQGLSLETPERRQENLRLFQKRLNEQRQLQKQTFKDKRHLPMIDVPDPIDRTSQEGVKDSTKGDTLAEQQFRKKTHKWLTIMDKLADGIWGLSPLKKDEDIELPDSLKKDITVALIDDGVGIMNSGLAEKVFDGYSFDDGYDRLDLPGSKRPYYKSATGHGTLMAEMITRVCPSAKIFSCRLHVFPGQDRPHFTAKSAAEAIDYCATRGFDIICMSWTIKKGHAKDENEGKDDFKALEDALQNAAKKSLLFCAAPDEGSLLSSVFGSYYPVGYAAVSHSIFRIAAATSDNQISVRSGEEGLIDFLLPGHDVARRQTNHNHAVNQEYHTGSSVANALAAGLAALIMNCVRLAAIKTVLEGEQGDADGVSPLKDLVKFKIASNDVVMAKHLEAIKSPETMRRIFHGIINDNSGQQHNRKYLDVEQFFSGAIEKLTKAGADDSQKMEVITKLAKTFIQEAKISEV</sequence>
<dbReference type="GO" id="GO:0006508">
    <property type="term" value="P:proteolysis"/>
    <property type="evidence" value="ECO:0007669"/>
    <property type="project" value="UniProtKB-KW"/>
</dbReference>
<feature type="region of interest" description="Disordered" evidence="4">
    <location>
        <begin position="295"/>
        <end position="362"/>
    </location>
</feature>
<reference evidence="6 7" key="1">
    <citation type="submission" date="2020-05" db="EMBL/GenBank/DDBJ databases">
        <title>Identification and distribution of gene clusters putatively required for synthesis of sphingolipid metabolism inhibitors in phylogenetically diverse species of the filamentous fungus Fusarium.</title>
        <authorList>
            <person name="Kim H.-S."/>
            <person name="Busman M."/>
            <person name="Brown D.W."/>
            <person name="Divon H."/>
            <person name="Uhlig S."/>
            <person name="Proctor R.H."/>
        </authorList>
    </citation>
    <scope>NUCLEOTIDE SEQUENCE [LARGE SCALE GENOMIC DNA]</scope>
    <source>
        <strain evidence="6 7">NRRL 26131</strain>
    </source>
</reference>
<gene>
    <name evidence="6" type="ORF">FGLOB1_7536</name>
</gene>
<keyword evidence="1" id="KW-0645">Protease</keyword>
<evidence type="ECO:0000313" key="7">
    <source>
        <dbReference type="Proteomes" id="UP000532311"/>
    </source>
</evidence>
<dbReference type="Pfam" id="PF00082">
    <property type="entry name" value="Peptidase_S8"/>
    <property type="match status" value="1"/>
</dbReference>
<dbReference type="EMBL" id="JAAQPF010000327">
    <property type="protein sequence ID" value="KAF5706216.1"/>
    <property type="molecule type" value="Genomic_DNA"/>
</dbReference>
<keyword evidence="7" id="KW-1185">Reference proteome</keyword>
<dbReference type="PRINTS" id="PR00723">
    <property type="entry name" value="SUBTILISIN"/>
</dbReference>
<dbReference type="SUPFAM" id="SSF52743">
    <property type="entry name" value="Subtilisin-like"/>
    <property type="match status" value="1"/>
</dbReference>
<dbReference type="Gene3D" id="1.25.40.20">
    <property type="entry name" value="Ankyrin repeat-containing domain"/>
    <property type="match status" value="1"/>
</dbReference>
<evidence type="ECO:0000256" key="1">
    <source>
        <dbReference type="ARBA" id="ARBA00022670"/>
    </source>
</evidence>
<proteinExistence type="predicted"/>
<organism evidence="6 7">
    <name type="scientific">Fusarium globosum</name>
    <dbReference type="NCBI Taxonomy" id="78864"/>
    <lineage>
        <taxon>Eukaryota</taxon>
        <taxon>Fungi</taxon>
        <taxon>Dikarya</taxon>
        <taxon>Ascomycota</taxon>
        <taxon>Pezizomycotina</taxon>
        <taxon>Sordariomycetes</taxon>
        <taxon>Hypocreomycetidae</taxon>
        <taxon>Hypocreales</taxon>
        <taxon>Nectriaceae</taxon>
        <taxon>Fusarium</taxon>
        <taxon>Fusarium fujikuroi species complex</taxon>
    </lineage>
</organism>
<dbReference type="InterPro" id="IPR000209">
    <property type="entry name" value="Peptidase_S8/S53_dom"/>
</dbReference>
<feature type="compositionally biased region" description="Basic and acidic residues" evidence="4">
    <location>
        <begin position="345"/>
        <end position="358"/>
    </location>
</feature>
<feature type="region of interest" description="Disordered" evidence="4">
    <location>
        <begin position="608"/>
        <end position="629"/>
    </location>
</feature>
<feature type="compositionally biased region" description="Basic and acidic residues" evidence="4">
    <location>
        <begin position="614"/>
        <end position="628"/>
    </location>
</feature>
<feature type="domain" description="Peptidase S8/S53" evidence="5">
    <location>
        <begin position="675"/>
        <end position="912"/>
    </location>
</feature>
<feature type="region of interest" description="Disordered" evidence="4">
    <location>
        <begin position="269"/>
        <end position="288"/>
    </location>
</feature>
<evidence type="ECO:0000256" key="3">
    <source>
        <dbReference type="ARBA" id="ARBA00022825"/>
    </source>
</evidence>
<dbReference type="Proteomes" id="UP000532311">
    <property type="component" value="Unassembled WGS sequence"/>
</dbReference>